<dbReference type="SUPFAM" id="SSF81345">
    <property type="entry name" value="ABC transporter involved in vitamin B12 uptake, BtuC"/>
    <property type="match status" value="1"/>
</dbReference>
<evidence type="ECO:0000256" key="3">
    <source>
        <dbReference type="ARBA" id="ARBA00022448"/>
    </source>
</evidence>
<evidence type="ECO:0000256" key="2">
    <source>
        <dbReference type="ARBA" id="ARBA00007935"/>
    </source>
</evidence>
<reference evidence="10" key="1">
    <citation type="submission" date="2016-10" db="EMBL/GenBank/DDBJ databases">
        <authorList>
            <person name="Varghese N."/>
            <person name="Submissions S."/>
        </authorList>
    </citation>
    <scope>NUCLEOTIDE SEQUENCE [LARGE SCALE GENOMIC DNA]</scope>
    <source>
        <strain evidence="10">DSM 13234</strain>
    </source>
</reference>
<evidence type="ECO:0000313" key="10">
    <source>
        <dbReference type="Proteomes" id="UP000182983"/>
    </source>
</evidence>
<dbReference type="GO" id="GO:0022857">
    <property type="term" value="F:transmembrane transporter activity"/>
    <property type="evidence" value="ECO:0007669"/>
    <property type="project" value="InterPro"/>
</dbReference>
<dbReference type="AlphaFoldDB" id="A0A1H6HAM6"/>
<evidence type="ECO:0000256" key="7">
    <source>
        <dbReference type="ARBA" id="ARBA00023136"/>
    </source>
</evidence>
<comment type="similarity">
    <text evidence="2">Belongs to the binding-protein-dependent transport system permease family. FecCD subfamily.</text>
</comment>
<dbReference type="GO" id="GO:0033214">
    <property type="term" value="P:siderophore-iron import into cell"/>
    <property type="evidence" value="ECO:0007669"/>
    <property type="project" value="TreeGrafter"/>
</dbReference>
<dbReference type="PANTHER" id="PTHR30472">
    <property type="entry name" value="FERRIC ENTEROBACTIN TRANSPORT SYSTEM PERMEASE PROTEIN"/>
    <property type="match status" value="1"/>
</dbReference>
<evidence type="ECO:0000313" key="9">
    <source>
        <dbReference type="EMBL" id="SEH32869.1"/>
    </source>
</evidence>
<dbReference type="Proteomes" id="UP000182983">
    <property type="component" value="Unassembled WGS sequence"/>
</dbReference>
<keyword evidence="4" id="KW-1003">Cell membrane</keyword>
<gene>
    <name evidence="9" type="ORF">SAMN04244559_01343</name>
</gene>
<dbReference type="FunFam" id="1.10.3470.10:FF:000001">
    <property type="entry name" value="Vitamin B12 ABC transporter permease BtuC"/>
    <property type="match status" value="1"/>
</dbReference>
<dbReference type="Gene3D" id="1.10.3470.10">
    <property type="entry name" value="ABC transporter involved in vitamin B12 uptake, BtuC"/>
    <property type="match status" value="1"/>
</dbReference>
<name>A0A1H6HAM6_MAGFU</name>
<dbReference type="GO" id="GO:0005886">
    <property type="term" value="C:plasma membrane"/>
    <property type="evidence" value="ECO:0007669"/>
    <property type="project" value="UniProtKB-SubCell"/>
</dbReference>
<evidence type="ECO:0000256" key="1">
    <source>
        <dbReference type="ARBA" id="ARBA00004651"/>
    </source>
</evidence>
<dbReference type="InterPro" id="IPR037294">
    <property type="entry name" value="ABC_BtuC-like"/>
</dbReference>
<evidence type="ECO:0000256" key="8">
    <source>
        <dbReference type="SAM" id="Phobius"/>
    </source>
</evidence>
<feature type="transmembrane region" description="Helical" evidence="8">
    <location>
        <begin position="287"/>
        <end position="309"/>
    </location>
</feature>
<comment type="subcellular location">
    <subcellularLocation>
        <location evidence="1">Cell membrane</location>
        <topology evidence="1">Multi-pass membrane protein</topology>
    </subcellularLocation>
</comment>
<dbReference type="PANTHER" id="PTHR30472:SF25">
    <property type="entry name" value="ABC TRANSPORTER PERMEASE PROTEIN MJ0876-RELATED"/>
    <property type="match status" value="1"/>
</dbReference>
<dbReference type="OrthoDB" id="9811975at2"/>
<keyword evidence="6 8" id="KW-1133">Transmembrane helix</keyword>
<proteinExistence type="inferred from homology"/>
<evidence type="ECO:0000256" key="6">
    <source>
        <dbReference type="ARBA" id="ARBA00022989"/>
    </source>
</evidence>
<evidence type="ECO:0000256" key="5">
    <source>
        <dbReference type="ARBA" id="ARBA00022692"/>
    </source>
</evidence>
<feature type="transmembrane region" description="Helical" evidence="8">
    <location>
        <begin position="152"/>
        <end position="174"/>
    </location>
</feature>
<keyword evidence="3" id="KW-0813">Transport</keyword>
<organism evidence="9 10">
    <name type="scientific">Magnetospirillum fulvum</name>
    <name type="common">Rhodospirillum fulvum</name>
    <dbReference type="NCBI Taxonomy" id="1082"/>
    <lineage>
        <taxon>Bacteria</taxon>
        <taxon>Pseudomonadati</taxon>
        <taxon>Pseudomonadota</taxon>
        <taxon>Alphaproteobacteria</taxon>
        <taxon>Rhodospirillales</taxon>
        <taxon>Rhodospirillaceae</taxon>
        <taxon>Magnetospirillum</taxon>
    </lineage>
</organism>
<feature type="transmembrane region" description="Helical" evidence="8">
    <location>
        <begin position="125"/>
        <end position="145"/>
    </location>
</feature>
<feature type="transmembrane region" description="Helical" evidence="8">
    <location>
        <begin position="21"/>
        <end position="40"/>
    </location>
</feature>
<keyword evidence="7 8" id="KW-0472">Membrane</keyword>
<dbReference type="CDD" id="cd06550">
    <property type="entry name" value="TM_ABC_iron-siderophores_like"/>
    <property type="match status" value="1"/>
</dbReference>
<feature type="transmembrane region" description="Helical" evidence="8">
    <location>
        <begin position="99"/>
        <end position="119"/>
    </location>
</feature>
<feature type="transmembrane region" description="Helical" evidence="8">
    <location>
        <begin position="70"/>
        <end position="87"/>
    </location>
</feature>
<keyword evidence="10" id="KW-1185">Reference proteome</keyword>
<dbReference type="InterPro" id="IPR000522">
    <property type="entry name" value="ABC_transptr_permease_BtuC"/>
</dbReference>
<sequence length="341" mass="34680">MRSILSARPSGLASFTAHDGRLLLLLGGLVAILAVLSMVIGPADVPLSALFAPGDDPTTIIMQELRLPRVLLAICVGGTLGLSGAALQGLLRNPLAEPGLVGASSAAALGAVLVLYFGLYTAFPLALPVAAIVGALLAIALVYLLAGRDPGVLTLILAGTAVSSLAGSVISLAINLSPNPHSASEIVFWLMGSLKDRSLDHFTLSLPFMAVGAALLLSSGRALDALALGEDTARTLGFSLGRVRFFLVAGTGLAVGAGVAVTGAIGFIGLVVPHLLRPFVGHQPRRLLPASLLGGMALLLAADIGVRLIPTQLELKLGVLTALVGAPFFLALVLKTRKVMA</sequence>
<accession>A0A1H6HAM6</accession>
<dbReference type="Pfam" id="PF01032">
    <property type="entry name" value="FecCD"/>
    <property type="match status" value="1"/>
</dbReference>
<keyword evidence="5 8" id="KW-0812">Transmembrane</keyword>
<protein>
    <submittedName>
        <fullName evidence="9">Iron complex transport system permease protein</fullName>
    </submittedName>
</protein>
<dbReference type="EMBL" id="FNWO01000004">
    <property type="protein sequence ID" value="SEH32869.1"/>
    <property type="molecule type" value="Genomic_DNA"/>
</dbReference>
<evidence type="ECO:0000256" key="4">
    <source>
        <dbReference type="ARBA" id="ARBA00022475"/>
    </source>
</evidence>
<dbReference type="RefSeq" id="WP_021132120.1">
    <property type="nucleotide sequence ID" value="NZ_FNWO01000004.1"/>
</dbReference>
<feature type="transmembrane region" description="Helical" evidence="8">
    <location>
        <begin position="245"/>
        <end position="275"/>
    </location>
</feature>
<feature type="transmembrane region" description="Helical" evidence="8">
    <location>
        <begin position="315"/>
        <end position="334"/>
    </location>
</feature>